<dbReference type="InterPro" id="IPR036603">
    <property type="entry name" value="RBP11-like"/>
</dbReference>
<dbReference type="GO" id="GO:0000428">
    <property type="term" value="C:DNA-directed RNA polymerase complex"/>
    <property type="evidence" value="ECO:0007669"/>
    <property type="project" value="UniProtKB-KW"/>
</dbReference>
<dbReference type="NCBIfam" id="TIGR02027">
    <property type="entry name" value="rpoA"/>
    <property type="match status" value="1"/>
</dbReference>
<comment type="catalytic activity">
    <reaction evidence="7 8">
        <text>RNA(n) + a ribonucleoside 5'-triphosphate = RNA(n+1) + diphosphate</text>
        <dbReference type="Rhea" id="RHEA:21248"/>
        <dbReference type="Rhea" id="RHEA-COMP:14527"/>
        <dbReference type="Rhea" id="RHEA-COMP:17342"/>
        <dbReference type="ChEBI" id="CHEBI:33019"/>
        <dbReference type="ChEBI" id="CHEBI:61557"/>
        <dbReference type="ChEBI" id="CHEBI:140395"/>
        <dbReference type="EC" id="2.7.7.6"/>
    </reaction>
</comment>
<evidence type="ECO:0000256" key="6">
    <source>
        <dbReference type="ARBA" id="ARBA00023163"/>
    </source>
</evidence>
<dbReference type="EC" id="2.7.7.6" evidence="8"/>
<dbReference type="GO" id="GO:0009507">
    <property type="term" value="C:chloroplast"/>
    <property type="evidence" value="ECO:0007669"/>
    <property type="project" value="UniProtKB-SubCell"/>
</dbReference>
<dbReference type="GO" id="GO:0046983">
    <property type="term" value="F:protein dimerization activity"/>
    <property type="evidence" value="ECO:0007669"/>
    <property type="project" value="InterPro"/>
</dbReference>
<dbReference type="Pfam" id="PF01000">
    <property type="entry name" value="RNA_pol_A_bac"/>
    <property type="match status" value="1"/>
</dbReference>
<dbReference type="GeneID" id="41657629"/>
<evidence type="ECO:0000256" key="5">
    <source>
        <dbReference type="ARBA" id="ARBA00022695"/>
    </source>
</evidence>
<dbReference type="Gene3D" id="1.10.150.20">
    <property type="entry name" value="5' to 3' exonuclease, C-terminal subdomain"/>
    <property type="match status" value="1"/>
</dbReference>
<dbReference type="FunFam" id="2.170.120.12:FF:000001">
    <property type="entry name" value="DNA-directed RNA polymerase subunit alpha"/>
    <property type="match status" value="1"/>
</dbReference>
<reference evidence="10" key="1">
    <citation type="journal article" date="2019" name="J. Phycol.">
        <title>Dictyochophyceae plastid genomes reveal unusual variability of their organization.</title>
        <authorList>
            <person name="Han K.Y."/>
            <person name="Maciszewski K."/>
            <person name="Graf L."/>
            <person name="Yang J.H."/>
            <person name="Andersen R.A."/>
            <person name="Karnkowska A."/>
            <person name="Yoon H.S."/>
        </authorList>
    </citation>
    <scope>NUCLEOTIDE SEQUENCE</scope>
</reference>
<dbReference type="Gene3D" id="3.30.1360.10">
    <property type="entry name" value="RNA polymerase, RBP11-like subunit"/>
    <property type="match status" value="1"/>
</dbReference>
<keyword evidence="3 8" id="KW-0240">DNA-directed RNA polymerase</keyword>
<evidence type="ECO:0000256" key="1">
    <source>
        <dbReference type="ARBA" id="ARBA00004026"/>
    </source>
</evidence>
<organism evidence="10">
    <name type="scientific">Pseudopedinella elastica</name>
    <dbReference type="NCBI Taxonomy" id="35684"/>
    <lineage>
        <taxon>Eukaryota</taxon>
        <taxon>Sar</taxon>
        <taxon>Stramenopiles</taxon>
        <taxon>Ochrophyta</taxon>
        <taxon>Dictyochophyceae</taxon>
        <taxon>Pedinellales</taxon>
        <taxon>Pseudopedinella</taxon>
    </lineage>
</organism>
<dbReference type="Pfam" id="PF01193">
    <property type="entry name" value="RNA_pol_L"/>
    <property type="match status" value="1"/>
</dbReference>
<accession>A0A516ZAH2</accession>
<dbReference type="Pfam" id="PF03118">
    <property type="entry name" value="RNA_pol_A_CTD"/>
    <property type="match status" value="1"/>
</dbReference>
<dbReference type="AlphaFoldDB" id="A0A516ZAH2"/>
<name>A0A516ZAH2_9STRA</name>
<geneLocation type="chloroplast" evidence="10"/>
<dbReference type="RefSeq" id="YP_009684626.1">
    <property type="nucleotide sequence ID" value="NC_044408.1"/>
</dbReference>
<dbReference type="InterPro" id="IPR011260">
    <property type="entry name" value="RNAP_asu_C"/>
</dbReference>
<keyword evidence="10" id="KW-0150">Chloroplast</keyword>
<dbReference type="SMART" id="SM00662">
    <property type="entry name" value="RPOLD"/>
    <property type="match status" value="1"/>
</dbReference>
<dbReference type="GO" id="GO:0003899">
    <property type="term" value="F:DNA-directed RNA polymerase activity"/>
    <property type="evidence" value="ECO:0007669"/>
    <property type="project" value="UniProtKB-UniRule"/>
</dbReference>
<keyword evidence="10" id="KW-0934">Plastid</keyword>
<dbReference type="EMBL" id="MK518353">
    <property type="protein sequence ID" value="QDR24712.1"/>
    <property type="molecule type" value="Genomic_DNA"/>
</dbReference>
<feature type="region of interest" description="Alpha N-terminal domain (alpha-NTD)" evidence="8">
    <location>
        <begin position="1"/>
        <end position="201"/>
    </location>
</feature>
<dbReference type="NCBIfam" id="NF003519">
    <property type="entry name" value="PRK05182.2-5"/>
    <property type="match status" value="1"/>
</dbReference>
<dbReference type="InterPro" id="IPR011262">
    <property type="entry name" value="DNA-dir_RNA_pol_insert"/>
</dbReference>
<dbReference type="GO" id="GO:0003677">
    <property type="term" value="F:DNA binding"/>
    <property type="evidence" value="ECO:0007669"/>
    <property type="project" value="UniProtKB-UniRule"/>
</dbReference>
<comment type="subcellular location">
    <subcellularLocation>
        <location evidence="8">Plastid</location>
        <location evidence="8">Chloroplast</location>
    </subcellularLocation>
</comment>
<dbReference type="GO" id="GO:0006351">
    <property type="term" value="P:DNA-templated transcription"/>
    <property type="evidence" value="ECO:0007669"/>
    <property type="project" value="UniProtKB-UniRule"/>
</dbReference>
<dbReference type="SUPFAM" id="SSF55257">
    <property type="entry name" value="RBP11-like subunits of RNA polymerase"/>
    <property type="match status" value="1"/>
</dbReference>
<evidence type="ECO:0000256" key="7">
    <source>
        <dbReference type="ARBA" id="ARBA00048552"/>
    </source>
</evidence>
<sequence>MTNLTPGQGLTLGNALRRVLLANLEGNAITAIRIPNASHEFSLIPGIREDILEILLNLKQIILKTKYTDKISGKIIAKGPGIITANCLKFDNEVEIINPNQYIAAISTAQNIEFDIIAERGVGYQLADQTEQKAKDFLQIDAVFMPVVKVNYKINNIYVSHNKTNESLLLEITTNGSITPEKAVSEAAKKLMIWFSSLTNEENLKPEQIDIQQTIPQPEVILIEELQLPVRAYNCLKRAGINSVDELIQYSQEEIKEIKNFGKKSADEVFQALKKKFNIILPSLKS</sequence>
<dbReference type="SUPFAM" id="SSF56553">
    <property type="entry name" value="Insert subdomain of RNA polymerase alpha subunit"/>
    <property type="match status" value="1"/>
</dbReference>
<evidence type="ECO:0000256" key="4">
    <source>
        <dbReference type="ARBA" id="ARBA00022679"/>
    </source>
</evidence>
<comment type="function">
    <text evidence="1 8">DNA-dependent RNA polymerase catalyzes the transcription of DNA into RNA using the four ribonucleoside triphosphates as substrates.</text>
</comment>
<gene>
    <name evidence="8 10" type="primary">rpoA</name>
</gene>
<evidence type="ECO:0000256" key="3">
    <source>
        <dbReference type="ARBA" id="ARBA00022478"/>
    </source>
</evidence>
<comment type="domain">
    <text evidence="8">The N-terminal domain is essential for RNAP assembly and basal transcription, whereas the C-terminal domain is involved in interaction with transcriptional regulators and with upstream promoter elements.</text>
</comment>
<comment type="subunit">
    <text evidence="8">In plastids the minimal PEP RNA polymerase catalytic core is composed of four subunits: alpha, beta, beta', and beta''. When a (nuclear-encoded) sigma factor is associated with the core the holoenzyme is formed, which can initiate transcription.</text>
</comment>
<dbReference type="InterPro" id="IPR011263">
    <property type="entry name" value="DNA-dir_RNA_pol_RpoA/D/Rpb3"/>
</dbReference>
<keyword evidence="5 8" id="KW-0548">Nucleotidyltransferase</keyword>
<feature type="domain" description="DNA-directed RNA polymerase RpoA/D/Rpb3-type" evidence="9">
    <location>
        <begin position="1"/>
        <end position="201"/>
    </location>
</feature>
<protein>
    <recommendedName>
        <fullName evidence="8">DNA-directed RNA polymerase subunit alpha</fullName>
        <shortName evidence="8">PEP</shortName>
        <ecNumber evidence="8">2.7.7.6</ecNumber>
    </recommendedName>
    <alternativeName>
        <fullName evidence="8">Plastid-encoded RNA polymerase subunit alpha</fullName>
        <shortName evidence="8">RNA polymerase subunit alpha</shortName>
    </alternativeName>
</protein>
<dbReference type="SUPFAM" id="SSF47789">
    <property type="entry name" value="C-terminal domain of RNA polymerase alpha subunit"/>
    <property type="match status" value="1"/>
</dbReference>
<evidence type="ECO:0000259" key="9">
    <source>
        <dbReference type="SMART" id="SM00662"/>
    </source>
</evidence>
<dbReference type="Gene3D" id="2.170.120.12">
    <property type="entry name" value="DNA-directed RNA polymerase, insert domain"/>
    <property type="match status" value="1"/>
</dbReference>
<comment type="similarity">
    <text evidence="2 8">Belongs to the RNA polymerase alpha chain family.</text>
</comment>
<keyword evidence="4 8" id="KW-0808">Transferase</keyword>
<proteinExistence type="inferred from homology"/>
<dbReference type="InterPro" id="IPR036643">
    <property type="entry name" value="RNApol_insert_sf"/>
</dbReference>
<evidence type="ECO:0000313" key="10">
    <source>
        <dbReference type="EMBL" id="QDR24712.1"/>
    </source>
</evidence>
<dbReference type="InterPro" id="IPR011773">
    <property type="entry name" value="DNA-dir_RpoA"/>
</dbReference>
<dbReference type="CDD" id="cd06928">
    <property type="entry name" value="RNAP_alpha_NTD"/>
    <property type="match status" value="1"/>
</dbReference>
<dbReference type="HAMAP" id="MF_00059">
    <property type="entry name" value="RNApol_bact_RpoA"/>
    <property type="match status" value="1"/>
</dbReference>
<evidence type="ECO:0000256" key="2">
    <source>
        <dbReference type="ARBA" id="ARBA00007123"/>
    </source>
</evidence>
<keyword evidence="6 8" id="KW-0804">Transcription</keyword>
<evidence type="ECO:0000256" key="8">
    <source>
        <dbReference type="HAMAP-Rule" id="MF_00059"/>
    </source>
</evidence>
<feature type="region of interest" description="Alpha C-terminal domain (alpha-CTD)" evidence="8">
    <location>
        <begin position="211"/>
        <end position="286"/>
    </location>
</feature>